<reference evidence="1 2" key="1">
    <citation type="journal article" date="2024" name="Chem. Sci.">
        <title>Discovery of megapolipeptins by genome mining of a Burkholderiales bacteria collection.</title>
        <authorList>
            <person name="Paulo B.S."/>
            <person name="Recchia M.J.J."/>
            <person name="Lee S."/>
            <person name="Fergusson C.H."/>
            <person name="Romanowski S.B."/>
            <person name="Hernandez A."/>
            <person name="Krull N."/>
            <person name="Liu D.Y."/>
            <person name="Cavanagh H."/>
            <person name="Bos A."/>
            <person name="Gray C.A."/>
            <person name="Murphy B.T."/>
            <person name="Linington R.G."/>
            <person name="Eustaquio A.S."/>
        </authorList>
    </citation>
    <scope>NUCLEOTIDE SEQUENCE [LARGE SCALE GENOMIC DNA]</scope>
    <source>
        <strain evidence="1 2">RL18-126-BIB-B</strain>
    </source>
</reference>
<comment type="caution">
    <text evidence="1">The sequence shown here is derived from an EMBL/GenBank/DDBJ whole genome shotgun (WGS) entry which is preliminary data.</text>
</comment>
<keyword evidence="2" id="KW-1185">Reference proteome</keyword>
<protein>
    <submittedName>
        <fullName evidence="1">Uncharacterized protein</fullName>
    </submittedName>
</protein>
<name>A0ACC7NC20_9BURK</name>
<dbReference type="EMBL" id="JAQQDW010000024">
    <property type="protein sequence ID" value="MFM0104629.1"/>
    <property type="molecule type" value="Genomic_DNA"/>
</dbReference>
<proteinExistence type="predicted"/>
<sequence length="137" mass="15214">MIVAVIAVRMVQVAVDEIVDVIPLRHRFVAAPRSVNVGRVVAPAVRRALVRIFGAHFEPVLVDMIAVRVMQMTVMQIINVIVVPDCSMSTVRAMLMVVASVMWFVAGAHVKAPWFKRSRQSEWPNAQRVDRSDSAAP</sequence>
<accession>A0ACC7NC20</accession>
<evidence type="ECO:0000313" key="2">
    <source>
        <dbReference type="Proteomes" id="UP001629235"/>
    </source>
</evidence>
<evidence type="ECO:0000313" key="1">
    <source>
        <dbReference type="EMBL" id="MFM0104629.1"/>
    </source>
</evidence>
<organism evidence="1 2">
    <name type="scientific">Paraburkholderia rhynchosiae</name>
    <dbReference type="NCBI Taxonomy" id="487049"/>
    <lineage>
        <taxon>Bacteria</taxon>
        <taxon>Pseudomonadati</taxon>
        <taxon>Pseudomonadota</taxon>
        <taxon>Betaproteobacteria</taxon>
        <taxon>Burkholderiales</taxon>
        <taxon>Burkholderiaceae</taxon>
        <taxon>Paraburkholderia</taxon>
    </lineage>
</organism>
<dbReference type="Proteomes" id="UP001629235">
    <property type="component" value="Unassembled WGS sequence"/>
</dbReference>
<gene>
    <name evidence="1" type="ORF">PQR01_14380</name>
</gene>